<dbReference type="SUPFAM" id="SSF53474">
    <property type="entry name" value="alpha/beta-Hydrolases"/>
    <property type="match status" value="1"/>
</dbReference>
<accession>A0A6P1CE57</accession>
<comment type="caution">
    <text evidence="2">The sequence shown here is derived from an EMBL/GenBank/DDBJ whole genome shotgun (WGS) entry which is preliminary data.</text>
</comment>
<evidence type="ECO:0000313" key="2">
    <source>
        <dbReference type="EMBL" id="NEV14033.1"/>
    </source>
</evidence>
<reference evidence="2 3" key="1">
    <citation type="submission" date="2020-02" db="EMBL/GenBank/DDBJ databases">
        <title>Draft genome sequence of Rhizobium tropici.</title>
        <authorList>
            <person name="Khayi S."/>
            <person name="Jemo M."/>
        </authorList>
    </citation>
    <scope>NUCLEOTIDE SEQUENCE [LARGE SCALE GENOMIC DNA]</scope>
    <source>
        <strain evidence="2 3">A12</strain>
    </source>
</reference>
<dbReference type="AlphaFoldDB" id="A0A6P1CE57"/>
<feature type="domain" description="Serine aminopeptidase S33" evidence="1">
    <location>
        <begin position="59"/>
        <end position="175"/>
    </location>
</feature>
<organism evidence="2 3">
    <name type="scientific">Rhizobium tropici</name>
    <dbReference type="NCBI Taxonomy" id="398"/>
    <lineage>
        <taxon>Bacteria</taxon>
        <taxon>Pseudomonadati</taxon>
        <taxon>Pseudomonadota</taxon>
        <taxon>Alphaproteobacteria</taxon>
        <taxon>Hyphomicrobiales</taxon>
        <taxon>Rhizobiaceae</taxon>
        <taxon>Rhizobium/Agrobacterium group</taxon>
        <taxon>Rhizobium</taxon>
    </lineage>
</organism>
<dbReference type="Proteomes" id="UP000471190">
    <property type="component" value="Unassembled WGS sequence"/>
</dbReference>
<evidence type="ECO:0000313" key="3">
    <source>
        <dbReference type="Proteomes" id="UP000471190"/>
    </source>
</evidence>
<sequence>MTQCIPGSEYTQCGGGLILRPMNEQHIPSSSGPRSTQISISCADGVVLGGHLWLAKTAKPEGSVIINPATGVLARYYHRYAQFLARHGFDVLTYDYRGIGLSRPQRLRGSRYRWRDWGERDFDAALQWMAGHRRSDLLMVVGHSVGGFLPGLAEHAPMMDRMLTVGAQYAWWGDYMPHRRAALFFKWHVAMPAITALYGYFPGRRLGWLEDLPKGVANEWGFRGPRFERSHPAAERQDALRRMAAVRAPILAIAVSDDELGTVPAVRRTLNYYTGAQSILVHLHPIDLGRDRIGHFGLFHDSYKESFWIDTLSWLREGRNPWSVSA</sequence>
<dbReference type="Pfam" id="PF12146">
    <property type="entry name" value="Hydrolase_4"/>
    <property type="match status" value="1"/>
</dbReference>
<dbReference type="InterPro" id="IPR029058">
    <property type="entry name" value="AB_hydrolase_fold"/>
</dbReference>
<dbReference type="EMBL" id="JAADZA010000034">
    <property type="protein sequence ID" value="NEV14033.1"/>
    <property type="molecule type" value="Genomic_DNA"/>
</dbReference>
<protein>
    <submittedName>
        <fullName evidence="2">Alpha/beta fold hydrolase</fullName>
    </submittedName>
</protein>
<dbReference type="InterPro" id="IPR017208">
    <property type="entry name" value="UCP037442_abhydr"/>
</dbReference>
<dbReference type="InterPro" id="IPR022742">
    <property type="entry name" value="Hydrolase_4"/>
</dbReference>
<proteinExistence type="predicted"/>
<name>A0A6P1CE57_RHITR</name>
<gene>
    <name evidence="2" type="ORF">GXW80_23885</name>
</gene>
<evidence type="ECO:0000259" key="1">
    <source>
        <dbReference type="Pfam" id="PF12146"/>
    </source>
</evidence>
<dbReference type="PIRSF" id="PIRSF037442">
    <property type="entry name" value="UCP037442_abhydr"/>
    <property type="match status" value="1"/>
</dbReference>
<dbReference type="GO" id="GO:0016787">
    <property type="term" value="F:hydrolase activity"/>
    <property type="evidence" value="ECO:0007669"/>
    <property type="project" value="UniProtKB-KW"/>
</dbReference>
<dbReference type="Gene3D" id="3.40.50.1820">
    <property type="entry name" value="alpha/beta hydrolase"/>
    <property type="match status" value="1"/>
</dbReference>
<keyword evidence="2" id="KW-0378">Hydrolase</keyword>